<evidence type="ECO:0000256" key="11">
    <source>
        <dbReference type="ARBA" id="ARBA00048336"/>
    </source>
</evidence>
<dbReference type="PANTHER" id="PTHR47992">
    <property type="entry name" value="PROTEIN PHOSPHATASE"/>
    <property type="match status" value="1"/>
</dbReference>
<dbReference type="PROSITE" id="PS51746">
    <property type="entry name" value="PPM_2"/>
    <property type="match status" value="1"/>
</dbReference>
<evidence type="ECO:0000256" key="2">
    <source>
        <dbReference type="ARBA" id="ARBA00001946"/>
    </source>
</evidence>
<dbReference type="PROSITE" id="PS01032">
    <property type="entry name" value="PPM_1"/>
    <property type="match status" value="1"/>
</dbReference>
<dbReference type="InterPro" id="IPR000222">
    <property type="entry name" value="PP2C_BS"/>
</dbReference>
<evidence type="ECO:0000256" key="1">
    <source>
        <dbReference type="ARBA" id="ARBA00001936"/>
    </source>
</evidence>
<comment type="catalytic activity">
    <reaction evidence="11">
        <text>O-phospho-L-threonyl-[protein] + H2O = L-threonyl-[protein] + phosphate</text>
        <dbReference type="Rhea" id="RHEA:47004"/>
        <dbReference type="Rhea" id="RHEA-COMP:11060"/>
        <dbReference type="Rhea" id="RHEA-COMP:11605"/>
        <dbReference type="ChEBI" id="CHEBI:15377"/>
        <dbReference type="ChEBI" id="CHEBI:30013"/>
        <dbReference type="ChEBI" id="CHEBI:43474"/>
        <dbReference type="ChEBI" id="CHEBI:61977"/>
        <dbReference type="EC" id="3.1.3.16"/>
    </reaction>
</comment>
<evidence type="ECO:0000256" key="6">
    <source>
        <dbReference type="ARBA" id="ARBA00022801"/>
    </source>
</evidence>
<dbReference type="InterPro" id="IPR001932">
    <property type="entry name" value="PPM-type_phosphatase-like_dom"/>
</dbReference>
<dbReference type="SMART" id="SM00332">
    <property type="entry name" value="PP2Cc"/>
    <property type="match status" value="1"/>
</dbReference>
<evidence type="ECO:0000256" key="10">
    <source>
        <dbReference type="ARBA" id="ARBA00047761"/>
    </source>
</evidence>
<evidence type="ECO:0000256" key="4">
    <source>
        <dbReference type="ARBA" id="ARBA00013081"/>
    </source>
</evidence>
<comment type="similarity">
    <text evidence="3 12">Belongs to the PP2C family.</text>
</comment>
<dbReference type="SUPFAM" id="SSF81606">
    <property type="entry name" value="PP2C-like"/>
    <property type="match status" value="1"/>
</dbReference>
<dbReference type="Gene3D" id="3.60.40.10">
    <property type="entry name" value="PPM-type phosphatase domain"/>
    <property type="match status" value="1"/>
</dbReference>
<evidence type="ECO:0000259" key="13">
    <source>
        <dbReference type="PROSITE" id="PS51746"/>
    </source>
</evidence>
<keyword evidence="15" id="KW-1185">Reference proteome</keyword>
<dbReference type="InterPro" id="IPR015655">
    <property type="entry name" value="PP2C"/>
</dbReference>
<dbReference type="Proteomes" id="UP001140206">
    <property type="component" value="Chromosome 3"/>
</dbReference>
<evidence type="ECO:0000256" key="8">
    <source>
        <dbReference type="ARBA" id="ARBA00022912"/>
    </source>
</evidence>
<comment type="catalytic activity">
    <reaction evidence="10">
        <text>O-phospho-L-seryl-[protein] + H2O = L-seryl-[protein] + phosphate</text>
        <dbReference type="Rhea" id="RHEA:20629"/>
        <dbReference type="Rhea" id="RHEA-COMP:9863"/>
        <dbReference type="Rhea" id="RHEA-COMP:11604"/>
        <dbReference type="ChEBI" id="CHEBI:15377"/>
        <dbReference type="ChEBI" id="CHEBI:29999"/>
        <dbReference type="ChEBI" id="CHEBI:43474"/>
        <dbReference type="ChEBI" id="CHEBI:83421"/>
        <dbReference type="EC" id="3.1.3.16"/>
    </reaction>
</comment>
<dbReference type="InterPro" id="IPR036457">
    <property type="entry name" value="PPM-type-like_dom_sf"/>
</dbReference>
<comment type="caution">
    <text evidence="14">The sequence shown here is derived from an EMBL/GenBank/DDBJ whole genome shotgun (WGS) entry which is preliminary data.</text>
</comment>
<sequence>MAARFYSRLSGGTMEGDEEGHYEWEKKLSHHLYGEYSMALVQGSFTSQDRYQLVSGPLSHVPSGPTGVFVGIYDGHGGDHRSKFIHANLFNHLKTAITSQHCVVDPNAILEAYSTTEKKFMEYATTKWEQKTRLESSGSSCLWGVVHGNVLYVANAGDSRAVLARWASEDEQPVAHQLSADYCATDLEVQNEVQVTRAIGDVYLKSTEFNHLHLEVPIVQPLLKSKPKVKVYELGPSDRCVIFGSDGLWREVSNEEAVSIVKASPRSGAARTLLKEALDKASRTKHLIRQELLADKRFHSDISIVILFFDQHCYSHDKSTAKKGFKLRRQRHGKGPSMKYFSHPSTVLLRSVQGLTEKEALEQLELDDFLEVGEDQLEEEMAADLAAFTNSFFILE</sequence>
<dbReference type="Pfam" id="PF00481">
    <property type="entry name" value="PP2C"/>
    <property type="match status" value="1"/>
</dbReference>
<keyword evidence="8 12" id="KW-0904">Protein phosphatase</keyword>
<dbReference type="GO" id="GO:0046872">
    <property type="term" value="F:metal ion binding"/>
    <property type="evidence" value="ECO:0007669"/>
    <property type="project" value="UniProtKB-KW"/>
</dbReference>
<keyword evidence="6 12" id="KW-0378">Hydrolase</keyword>
<dbReference type="EC" id="3.1.3.16" evidence="4"/>
<evidence type="ECO:0000313" key="14">
    <source>
        <dbReference type="EMBL" id="KAJ4782979.1"/>
    </source>
</evidence>
<name>A0AAV8EUI2_9POAL</name>
<evidence type="ECO:0000256" key="9">
    <source>
        <dbReference type="ARBA" id="ARBA00023211"/>
    </source>
</evidence>
<comment type="cofactor">
    <cofactor evidence="2">
        <name>Mg(2+)</name>
        <dbReference type="ChEBI" id="CHEBI:18420"/>
    </cofactor>
</comment>
<evidence type="ECO:0000256" key="7">
    <source>
        <dbReference type="ARBA" id="ARBA00022842"/>
    </source>
</evidence>
<accession>A0AAV8EUI2</accession>
<proteinExistence type="inferred from homology"/>
<gene>
    <name evidence="14" type="ORF">LUZ62_067236</name>
</gene>
<keyword evidence="7" id="KW-0460">Magnesium</keyword>
<protein>
    <recommendedName>
        <fullName evidence="4">protein-serine/threonine phosphatase</fullName>
        <ecNumber evidence="4">3.1.3.16</ecNumber>
    </recommendedName>
</protein>
<comment type="cofactor">
    <cofactor evidence="1">
        <name>Mn(2+)</name>
        <dbReference type="ChEBI" id="CHEBI:29035"/>
    </cofactor>
</comment>
<dbReference type="AlphaFoldDB" id="A0AAV8EUI2"/>
<reference evidence="14" key="1">
    <citation type="submission" date="2022-08" db="EMBL/GenBank/DDBJ databases">
        <authorList>
            <person name="Marques A."/>
        </authorList>
    </citation>
    <scope>NUCLEOTIDE SEQUENCE</scope>
    <source>
        <strain evidence="14">RhyPub2mFocal</strain>
        <tissue evidence="14">Leaves</tissue>
    </source>
</reference>
<organism evidence="14 15">
    <name type="scientific">Rhynchospora pubera</name>
    <dbReference type="NCBI Taxonomy" id="906938"/>
    <lineage>
        <taxon>Eukaryota</taxon>
        <taxon>Viridiplantae</taxon>
        <taxon>Streptophyta</taxon>
        <taxon>Embryophyta</taxon>
        <taxon>Tracheophyta</taxon>
        <taxon>Spermatophyta</taxon>
        <taxon>Magnoliopsida</taxon>
        <taxon>Liliopsida</taxon>
        <taxon>Poales</taxon>
        <taxon>Cyperaceae</taxon>
        <taxon>Cyperoideae</taxon>
        <taxon>Rhynchosporeae</taxon>
        <taxon>Rhynchospora</taxon>
    </lineage>
</organism>
<feature type="domain" description="PPM-type phosphatase" evidence="13">
    <location>
        <begin position="32"/>
        <end position="309"/>
    </location>
</feature>
<evidence type="ECO:0000313" key="15">
    <source>
        <dbReference type="Proteomes" id="UP001140206"/>
    </source>
</evidence>
<keyword evidence="5" id="KW-0479">Metal-binding</keyword>
<dbReference type="EMBL" id="JAMFTS010000003">
    <property type="protein sequence ID" value="KAJ4782979.1"/>
    <property type="molecule type" value="Genomic_DNA"/>
</dbReference>
<dbReference type="GO" id="GO:0004722">
    <property type="term" value="F:protein serine/threonine phosphatase activity"/>
    <property type="evidence" value="ECO:0007669"/>
    <property type="project" value="UniProtKB-EC"/>
</dbReference>
<keyword evidence="9" id="KW-0464">Manganese</keyword>
<evidence type="ECO:0000256" key="3">
    <source>
        <dbReference type="ARBA" id="ARBA00006702"/>
    </source>
</evidence>
<dbReference type="CDD" id="cd00143">
    <property type="entry name" value="PP2Cc"/>
    <property type="match status" value="1"/>
</dbReference>
<evidence type="ECO:0000256" key="5">
    <source>
        <dbReference type="ARBA" id="ARBA00022723"/>
    </source>
</evidence>
<evidence type="ECO:0000256" key="12">
    <source>
        <dbReference type="RuleBase" id="RU003465"/>
    </source>
</evidence>